<sequence>MLRSIVRLQCQLGSSRTLLKYCSRDPASNFSIQSNAYSSAMTERRKFYKDVSIAQGEGGVYEVHLDRRKLKTPGGKLFTVPNESLAVAVATEWDAQKETLKYYSMHLTTLCNTAIDNPTHRDKQQMITASLKFVETDTVCYRIDDPPALVELQKNEWDPVLHWIENRYNVEIGSSYNILGPEIPAATIDTFRQHLNSYNFWSLTGLEFVITQLKSVVLSLALIDRHLTVEEAVLLSRLEEEYQIERWGSVEWCHDYDMYELRARTAAGALFVQLSSEMSSVKRKLMQDC</sequence>
<dbReference type="RefSeq" id="XP_030195452.1">
    <property type="nucleotide sequence ID" value="XM_030339592.1"/>
</dbReference>
<dbReference type="GO" id="GO:0033615">
    <property type="term" value="P:mitochondrial proton-transporting ATP synthase complex assembly"/>
    <property type="evidence" value="ECO:0007669"/>
    <property type="project" value="TreeGrafter"/>
</dbReference>
<dbReference type="AlphaFoldDB" id="A0A8C4Z4D8"/>
<evidence type="ECO:0000256" key="10">
    <source>
        <dbReference type="ARBA" id="ARBA00072488"/>
    </source>
</evidence>
<dbReference type="OMA" id="WDPVLHW"/>
<reference evidence="11" key="1">
    <citation type="submission" date="2025-08" db="UniProtKB">
        <authorList>
            <consortium name="Ensembl"/>
        </authorList>
    </citation>
    <scope>IDENTIFICATION</scope>
</reference>
<dbReference type="Pfam" id="PF07542">
    <property type="entry name" value="ATP12"/>
    <property type="match status" value="1"/>
</dbReference>
<accession>A0A8C4Z4D8</accession>
<evidence type="ECO:0000256" key="1">
    <source>
        <dbReference type="ARBA" id="ARBA00004637"/>
    </source>
</evidence>
<reference evidence="11" key="2">
    <citation type="submission" date="2025-09" db="UniProtKB">
        <authorList>
            <consortium name="Ensembl"/>
        </authorList>
    </citation>
    <scope>IDENTIFICATION</scope>
</reference>
<evidence type="ECO:0000313" key="12">
    <source>
        <dbReference type="Proteomes" id="UP000694546"/>
    </source>
</evidence>
<evidence type="ECO:0000256" key="7">
    <source>
        <dbReference type="ARBA" id="ARBA00023186"/>
    </source>
</evidence>
<gene>
    <name evidence="11" type="primary">ATPAF2</name>
    <name evidence="11" type="synonym">atpaf2</name>
</gene>
<evidence type="ECO:0000256" key="4">
    <source>
        <dbReference type="ARBA" id="ARBA00022946"/>
    </source>
</evidence>
<dbReference type="InterPro" id="IPR011419">
    <property type="entry name" value="ATP12_ATP_synth-F1-assembly"/>
</dbReference>
<dbReference type="PANTHER" id="PTHR21013:SF10">
    <property type="entry name" value="ATP SYNTHASE MITOCHONDRIAL F1 COMPLEX ASSEMBLY FACTOR 2"/>
    <property type="match status" value="1"/>
</dbReference>
<evidence type="ECO:0000256" key="5">
    <source>
        <dbReference type="ARBA" id="ARBA00023128"/>
    </source>
</evidence>
<keyword evidence="6" id="KW-0472">Membrane</keyword>
<dbReference type="FunFam" id="3.30.2180.10:FF:000001">
    <property type="entry name" value="ATP synthase mitochondrial F1 complex assembly factor 2"/>
    <property type="match status" value="1"/>
</dbReference>
<dbReference type="CTD" id="91647"/>
<dbReference type="InterPro" id="IPR042272">
    <property type="entry name" value="ATP12_ATP_synth-F1-assembly_N"/>
</dbReference>
<protein>
    <recommendedName>
        <fullName evidence="10">ATP synthase mitochondrial F1 complex assembly factor 2</fullName>
    </recommendedName>
</protein>
<keyword evidence="12" id="KW-1185">Reference proteome</keyword>
<evidence type="ECO:0000256" key="2">
    <source>
        <dbReference type="ARBA" id="ARBA00008231"/>
    </source>
</evidence>
<organism evidence="11 12">
    <name type="scientific">Gadus morhua</name>
    <name type="common">Atlantic cod</name>
    <dbReference type="NCBI Taxonomy" id="8049"/>
    <lineage>
        <taxon>Eukaryota</taxon>
        <taxon>Metazoa</taxon>
        <taxon>Chordata</taxon>
        <taxon>Craniata</taxon>
        <taxon>Vertebrata</taxon>
        <taxon>Euteleostomi</taxon>
        <taxon>Actinopterygii</taxon>
        <taxon>Neopterygii</taxon>
        <taxon>Teleostei</taxon>
        <taxon>Neoteleostei</taxon>
        <taxon>Acanthomorphata</taxon>
        <taxon>Zeiogadaria</taxon>
        <taxon>Gadariae</taxon>
        <taxon>Gadiformes</taxon>
        <taxon>Gadoidei</taxon>
        <taxon>Gadidae</taxon>
        <taxon>Gadus</taxon>
    </lineage>
</organism>
<keyword evidence="4" id="KW-0809">Transit peptide</keyword>
<dbReference type="Proteomes" id="UP000694546">
    <property type="component" value="Chromosome 18"/>
</dbReference>
<dbReference type="PANTHER" id="PTHR21013">
    <property type="entry name" value="ATP SYNTHASE MITOCHONDRIAL F1 COMPLEX ASSEMBLY FACTOR 2/ATP12 PROTEIN, MITOCHONDRIAL PRECURSOR"/>
    <property type="match status" value="1"/>
</dbReference>
<dbReference type="FunFam" id="1.10.3580.10:FF:000001">
    <property type="entry name" value="ATP synthase mitochondrial F1 complex assembly factor 2"/>
    <property type="match status" value="1"/>
</dbReference>
<evidence type="ECO:0000256" key="3">
    <source>
        <dbReference type="ARBA" id="ARBA00022792"/>
    </source>
</evidence>
<dbReference type="GeneTree" id="ENSGT00390000009492"/>
<dbReference type="InterPro" id="IPR023335">
    <property type="entry name" value="ATP12_ortho_dom_sf"/>
</dbReference>
<proteinExistence type="inferred from homology"/>
<keyword evidence="5" id="KW-0496">Mitochondrion</keyword>
<dbReference type="GO" id="GO:0005743">
    <property type="term" value="C:mitochondrial inner membrane"/>
    <property type="evidence" value="ECO:0007669"/>
    <property type="project" value="UniProtKB-SubCell"/>
</dbReference>
<evidence type="ECO:0000256" key="6">
    <source>
        <dbReference type="ARBA" id="ARBA00023136"/>
    </source>
</evidence>
<dbReference type="Gene3D" id="3.30.2180.10">
    <property type="entry name" value="ATP12-like"/>
    <property type="match status" value="1"/>
</dbReference>
<comment type="subunit">
    <text evidence="9">Interacts with ATP5F1B; involved in the assembly of the F1 component of the mitochondrial ATP synthase (ATPase). Interacts with FMC1.</text>
</comment>
<dbReference type="OrthoDB" id="5673at2759"/>
<comment type="similarity">
    <text evidence="2">Belongs to the ATP12 family.</text>
</comment>
<name>A0A8C4Z4D8_GADMO</name>
<dbReference type="SUPFAM" id="SSF160909">
    <property type="entry name" value="ATP12-like"/>
    <property type="match status" value="1"/>
</dbReference>
<comment type="function">
    <text evidence="8">Plays a role in the assembly of the F1 component of the mitochondrial ATP synthase (ATPase).</text>
</comment>
<evidence type="ECO:0000313" key="11">
    <source>
        <dbReference type="Ensembl" id="ENSGMOP00000005898.2"/>
    </source>
</evidence>
<dbReference type="Ensembl" id="ENSGMOT00000006071.2">
    <property type="protein sequence ID" value="ENSGMOP00000005898.2"/>
    <property type="gene ID" value="ENSGMOG00000005553.2"/>
</dbReference>
<comment type="subcellular location">
    <subcellularLocation>
        <location evidence="1">Mitochondrion inner membrane</location>
        <topology evidence="1">Peripheral membrane protein</topology>
    </subcellularLocation>
</comment>
<keyword evidence="3" id="KW-0999">Mitochondrion inner membrane</keyword>
<evidence type="ECO:0000256" key="8">
    <source>
        <dbReference type="ARBA" id="ARBA00054849"/>
    </source>
</evidence>
<dbReference type="GeneID" id="115530805"/>
<keyword evidence="7" id="KW-0143">Chaperone</keyword>
<evidence type="ECO:0000256" key="9">
    <source>
        <dbReference type="ARBA" id="ARBA00065339"/>
    </source>
</evidence>
<dbReference type="Gene3D" id="1.10.3580.10">
    <property type="entry name" value="ATP12 ATPase"/>
    <property type="match status" value="1"/>
</dbReference>
<dbReference type="KEGG" id="gmh:115530805"/>